<dbReference type="PANTHER" id="PTHR44942:SF4">
    <property type="entry name" value="METHYLTRANSFERASE TYPE 11 DOMAIN-CONTAINING PROTEIN"/>
    <property type="match status" value="1"/>
</dbReference>
<dbReference type="Pfam" id="PF08241">
    <property type="entry name" value="Methyltransf_11"/>
    <property type="match status" value="1"/>
</dbReference>
<dbReference type="GO" id="GO:0008757">
    <property type="term" value="F:S-adenosylmethionine-dependent methyltransferase activity"/>
    <property type="evidence" value="ECO:0007669"/>
    <property type="project" value="InterPro"/>
</dbReference>
<dbReference type="InterPro" id="IPR013216">
    <property type="entry name" value="Methyltransf_11"/>
</dbReference>
<accession>A0A8I1YJF8</accession>
<evidence type="ECO:0000256" key="3">
    <source>
        <dbReference type="ARBA" id="ARBA00022679"/>
    </source>
</evidence>
<dbReference type="Proteomes" id="UP000673383">
    <property type="component" value="Unassembled WGS sequence"/>
</dbReference>
<dbReference type="RefSeq" id="WP_209945944.1">
    <property type="nucleotide sequence ID" value="NZ_JAFICZ010000001.1"/>
</dbReference>
<dbReference type="InterPro" id="IPR029063">
    <property type="entry name" value="SAM-dependent_MTases_sf"/>
</dbReference>
<name>A0A8I1YJF8_BRAEL</name>
<dbReference type="SUPFAM" id="SSF53335">
    <property type="entry name" value="S-adenosyl-L-methionine-dependent methyltransferases"/>
    <property type="match status" value="1"/>
</dbReference>
<dbReference type="PANTHER" id="PTHR44942">
    <property type="entry name" value="METHYLTRANSF_11 DOMAIN-CONTAINING PROTEIN"/>
    <property type="match status" value="1"/>
</dbReference>
<evidence type="ECO:0000256" key="1">
    <source>
        <dbReference type="ARBA" id="ARBA00008361"/>
    </source>
</evidence>
<sequence>MATTFPNFETPWSEFTGEGVNYNLYRPSYPSEVAKVIVDHVINNHLDGHIVDVGSGTGIFTRVLAAEVNGRLSVIGVDPNTDMTHVAVKSTPARLQITFRAAPAERLPFPDRSASAIAAATAAHRFDRSAFYTEVARTLLPGGMLALVHNRHRYWDSPALAEYHEFVEQCIPEYRPGTFTTTAGTYSTIDFCSELGADLRFEDVNVRDWNWDFDTDLPHFLALSFSSSLIQRSASAIGKQAVTEKLTDIFERHSQDGLLRQPHVTKVTFATKR</sequence>
<evidence type="ECO:0000313" key="6">
    <source>
        <dbReference type="Proteomes" id="UP000673383"/>
    </source>
</evidence>
<evidence type="ECO:0000313" key="5">
    <source>
        <dbReference type="EMBL" id="MBP1299790.1"/>
    </source>
</evidence>
<dbReference type="Gene3D" id="3.40.50.150">
    <property type="entry name" value="Vaccinia Virus protein VP39"/>
    <property type="match status" value="1"/>
</dbReference>
<gene>
    <name evidence="5" type="ORF">JOH49_009543</name>
</gene>
<reference evidence="5" key="1">
    <citation type="submission" date="2021-02" db="EMBL/GenBank/DDBJ databases">
        <title>Genomic Encyclopedia of Type Strains, Phase IV (KMG-V): Genome sequencing to study the core and pangenomes of soil and plant-associated prokaryotes.</title>
        <authorList>
            <person name="Whitman W."/>
        </authorList>
    </citation>
    <scope>NUCLEOTIDE SEQUENCE</scope>
    <source>
        <strain evidence="5">USDA 406</strain>
    </source>
</reference>
<dbReference type="InterPro" id="IPR051052">
    <property type="entry name" value="Diverse_substrate_MTase"/>
</dbReference>
<dbReference type="GO" id="GO:0032259">
    <property type="term" value="P:methylation"/>
    <property type="evidence" value="ECO:0007669"/>
    <property type="project" value="UniProtKB-KW"/>
</dbReference>
<dbReference type="EMBL" id="JAFICZ010000001">
    <property type="protein sequence ID" value="MBP1299790.1"/>
    <property type="molecule type" value="Genomic_DNA"/>
</dbReference>
<comment type="similarity">
    <text evidence="1">Belongs to the methyltransferase superfamily.</text>
</comment>
<proteinExistence type="inferred from homology"/>
<dbReference type="AlphaFoldDB" id="A0A8I1YJF8"/>
<protein>
    <submittedName>
        <fullName evidence="5">SAM-dependent methyltransferase</fullName>
    </submittedName>
</protein>
<dbReference type="CDD" id="cd02440">
    <property type="entry name" value="AdoMet_MTases"/>
    <property type="match status" value="1"/>
</dbReference>
<evidence type="ECO:0000259" key="4">
    <source>
        <dbReference type="Pfam" id="PF08241"/>
    </source>
</evidence>
<feature type="domain" description="Methyltransferase type 11" evidence="4">
    <location>
        <begin position="51"/>
        <end position="146"/>
    </location>
</feature>
<comment type="caution">
    <text evidence="5">The sequence shown here is derived from an EMBL/GenBank/DDBJ whole genome shotgun (WGS) entry which is preliminary data.</text>
</comment>
<keyword evidence="2 5" id="KW-0489">Methyltransferase</keyword>
<keyword evidence="3 5" id="KW-0808">Transferase</keyword>
<evidence type="ECO:0000256" key="2">
    <source>
        <dbReference type="ARBA" id="ARBA00022603"/>
    </source>
</evidence>
<organism evidence="5 6">
    <name type="scientific">Bradyrhizobium elkanii</name>
    <dbReference type="NCBI Taxonomy" id="29448"/>
    <lineage>
        <taxon>Bacteria</taxon>
        <taxon>Pseudomonadati</taxon>
        <taxon>Pseudomonadota</taxon>
        <taxon>Alphaproteobacteria</taxon>
        <taxon>Hyphomicrobiales</taxon>
        <taxon>Nitrobacteraceae</taxon>
        <taxon>Bradyrhizobium</taxon>
    </lineage>
</organism>